<sequence length="157" mass="18285">MKKIIIICFLLLSSKNLVAQEIKNLSFILVVDDEIISTQSKLTFIITTDTSTENLSALYYPGTLSLSKSDYEKIVSPATKTIYLKYNSTVYLDGKSTYYDFEIEYQKAWLQDLYNILRIYDLNSKKYKKKFEPLSSTKNYTFELSSPNSTFLRVRKK</sequence>
<proteinExistence type="predicted"/>
<evidence type="ECO:0000313" key="5">
    <source>
        <dbReference type="Proteomes" id="UP000198424"/>
    </source>
</evidence>
<evidence type="ECO:0000313" key="4">
    <source>
        <dbReference type="Proteomes" id="UP000028712"/>
    </source>
</evidence>
<reference evidence="3 5" key="2">
    <citation type="submission" date="2016-11" db="EMBL/GenBank/DDBJ databases">
        <title>Whole genomes of Flavobacteriaceae.</title>
        <authorList>
            <person name="Stine C."/>
            <person name="Li C."/>
            <person name="Tadesse D."/>
        </authorList>
    </citation>
    <scope>NUCLEOTIDE SEQUENCE [LARGE SCALE GENOMIC DNA]</scope>
    <source>
        <strain evidence="3 5">ATCC 29551</strain>
    </source>
</reference>
<keyword evidence="1" id="KW-0732">Signal</keyword>
<evidence type="ECO:0000256" key="1">
    <source>
        <dbReference type="SAM" id="SignalP"/>
    </source>
</evidence>
<keyword evidence="5" id="KW-1185">Reference proteome</keyword>
<organism evidence="2 4">
    <name type="scientific">Flavobacterium hydatis</name>
    <name type="common">Cytophaga aquatilis</name>
    <dbReference type="NCBI Taxonomy" id="991"/>
    <lineage>
        <taxon>Bacteria</taxon>
        <taxon>Pseudomonadati</taxon>
        <taxon>Bacteroidota</taxon>
        <taxon>Flavobacteriia</taxon>
        <taxon>Flavobacteriales</taxon>
        <taxon>Flavobacteriaceae</taxon>
        <taxon>Flavobacterium</taxon>
    </lineage>
</organism>
<name>A0A086AKU3_FLAHY</name>
<dbReference type="STRING" id="991.IW20_08160"/>
<dbReference type="EMBL" id="MUGY01000008">
    <property type="protein sequence ID" value="OXA95142.1"/>
    <property type="molecule type" value="Genomic_DNA"/>
</dbReference>
<dbReference type="EMBL" id="JPRM01000010">
    <property type="protein sequence ID" value="KFF17307.1"/>
    <property type="molecule type" value="Genomic_DNA"/>
</dbReference>
<feature type="chain" id="PRO_5001802883" evidence="1">
    <location>
        <begin position="20"/>
        <end position="157"/>
    </location>
</feature>
<evidence type="ECO:0000313" key="3">
    <source>
        <dbReference type="EMBL" id="OXA95142.1"/>
    </source>
</evidence>
<dbReference type="Proteomes" id="UP000028712">
    <property type="component" value="Unassembled WGS sequence"/>
</dbReference>
<evidence type="ECO:0000313" key="2">
    <source>
        <dbReference type="EMBL" id="KFF17307.1"/>
    </source>
</evidence>
<reference evidence="2 4" key="1">
    <citation type="submission" date="2014-07" db="EMBL/GenBank/DDBJ databases">
        <title>Genome of Flavobacterium hydatis DSM 2063.</title>
        <authorList>
            <person name="Pipes S.E."/>
            <person name="Stropko S.J."/>
            <person name="Newman J.D."/>
        </authorList>
    </citation>
    <scope>NUCLEOTIDE SEQUENCE [LARGE SCALE GENOMIC DNA]</scope>
    <source>
        <strain evidence="2 4">DSM 2063</strain>
    </source>
</reference>
<protein>
    <submittedName>
        <fullName evidence="2">Uncharacterized protein</fullName>
    </submittedName>
</protein>
<feature type="signal peptide" evidence="1">
    <location>
        <begin position="1"/>
        <end position="19"/>
    </location>
</feature>
<gene>
    <name evidence="3" type="ORF">B0A62_09575</name>
    <name evidence="2" type="ORF">IW20_08160</name>
</gene>
<dbReference type="Proteomes" id="UP000198424">
    <property type="component" value="Unassembled WGS sequence"/>
</dbReference>
<dbReference type="RefSeq" id="WP_035620688.1">
    <property type="nucleotide sequence ID" value="NZ_JBEWQG010000003.1"/>
</dbReference>
<comment type="caution">
    <text evidence="2">The sequence shown here is derived from an EMBL/GenBank/DDBJ whole genome shotgun (WGS) entry which is preliminary data.</text>
</comment>
<dbReference type="eggNOG" id="ENOG5033HQS">
    <property type="taxonomic scope" value="Bacteria"/>
</dbReference>
<dbReference type="OrthoDB" id="1495376at2"/>
<dbReference type="AlphaFoldDB" id="A0A086AKU3"/>
<accession>A0A086AKU3</accession>